<protein>
    <recommendedName>
        <fullName evidence="1">KIB1-4 beta-propeller domain-containing protein</fullName>
    </recommendedName>
</protein>
<dbReference type="EMBL" id="CM000767">
    <property type="protein sequence ID" value="KXG23819.2"/>
    <property type="molecule type" value="Genomic_DNA"/>
</dbReference>
<evidence type="ECO:0000313" key="3">
    <source>
        <dbReference type="Proteomes" id="UP000000768"/>
    </source>
</evidence>
<feature type="domain" description="KIB1-4 beta-propeller" evidence="1">
    <location>
        <begin position="129"/>
        <end position="366"/>
    </location>
</feature>
<dbReference type="Proteomes" id="UP000000768">
    <property type="component" value="Chromosome 8"/>
</dbReference>
<reference evidence="2 3" key="1">
    <citation type="journal article" date="2009" name="Nature">
        <title>The Sorghum bicolor genome and the diversification of grasses.</title>
        <authorList>
            <person name="Paterson A.H."/>
            <person name="Bowers J.E."/>
            <person name="Bruggmann R."/>
            <person name="Dubchak I."/>
            <person name="Grimwood J."/>
            <person name="Gundlach H."/>
            <person name="Haberer G."/>
            <person name="Hellsten U."/>
            <person name="Mitros T."/>
            <person name="Poliakov A."/>
            <person name="Schmutz J."/>
            <person name="Spannagl M."/>
            <person name="Tang H."/>
            <person name="Wang X."/>
            <person name="Wicker T."/>
            <person name="Bharti A.K."/>
            <person name="Chapman J."/>
            <person name="Feltus F.A."/>
            <person name="Gowik U."/>
            <person name="Grigoriev I.V."/>
            <person name="Lyons E."/>
            <person name="Maher C.A."/>
            <person name="Martis M."/>
            <person name="Narechania A."/>
            <person name="Otillar R.P."/>
            <person name="Penning B.W."/>
            <person name="Salamov A.A."/>
            <person name="Wang Y."/>
            <person name="Zhang L."/>
            <person name="Carpita N.C."/>
            <person name="Freeling M."/>
            <person name="Gingle A.R."/>
            <person name="Hash C.T."/>
            <person name="Keller B."/>
            <person name="Klein P."/>
            <person name="Kresovich S."/>
            <person name="McCann M.C."/>
            <person name="Ming R."/>
            <person name="Peterson D.G."/>
            <person name="Mehboob-ur-Rahman"/>
            <person name="Ware D."/>
            <person name="Westhoff P."/>
            <person name="Mayer K.F."/>
            <person name="Messing J."/>
            <person name="Rokhsar D.S."/>
        </authorList>
    </citation>
    <scope>NUCLEOTIDE SEQUENCE [LARGE SCALE GENOMIC DNA]</scope>
    <source>
        <strain evidence="3">cv. BTx623</strain>
    </source>
</reference>
<name>A0A1B6PDN8_SORBI</name>
<dbReference type="Gramene" id="KXG23819">
    <property type="protein sequence ID" value="KXG23819"/>
    <property type="gene ID" value="SORBI_3008G106550"/>
</dbReference>
<dbReference type="InParanoid" id="A0A1B6PDN8"/>
<sequence length="400" mass="43831">MAFVEDQVHHVAAAVDAAAGNPVPVLAAPGAGVNNVHGGIRLESEERDWANLVQDAVTEISEKLLATDATEYIRLRAVCKPWRSSTDNDNRPTWEPCFFPRNWVMLQEDEDDDDATPAEPAALRRRRFVNLRTGATLWIHLPSFEEYGFFLASAEGLLLFYCLRTETVRLFNPLTTATAILPGFSGEPGLEGEPDLTAAGIVVDRRNAPAGDPIVVPNVVLVLVSSRRRSTVILCAKPGDDHWGTVSAGVLEVDDGGVLPFDGGLSQQGCFYIPTYHGDVLRVELYPQPHLVYVARPPGRARCTCGAHNVSSYLVPSLDDANRTGENDGMLLVRVFADDEIYVLRVHLGNGSYTQVPQDDNRTIFLPGLTLLTDRFPSLVGEEGYVHVNERIEDYIGNAV</sequence>
<dbReference type="AlphaFoldDB" id="A0A1B6PDN8"/>
<dbReference type="PANTHER" id="PTHR33165:SF33">
    <property type="entry name" value="DUF295 DOMAIN-CONTAINING PROTEIN"/>
    <property type="match status" value="1"/>
</dbReference>
<evidence type="ECO:0000313" key="2">
    <source>
        <dbReference type="EMBL" id="KXG23819.2"/>
    </source>
</evidence>
<organism evidence="2 3">
    <name type="scientific">Sorghum bicolor</name>
    <name type="common">Sorghum</name>
    <name type="synonym">Sorghum vulgare</name>
    <dbReference type="NCBI Taxonomy" id="4558"/>
    <lineage>
        <taxon>Eukaryota</taxon>
        <taxon>Viridiplantae</taxon>
        <taxon>Streptophyta</taxon>
        <taxon>Embryophyta</taxon>
        <taxon>Tracheophyta</taxon>
        <taxon>Spermatophyta</taxon>
        <taxon>Magnoliopsida</taxon>
        <taxon>Liliopsida</taxon>
        <taxon>Poales</taxon>
        <taxon>Poaceae</taxon>
        <taxon>PACMAD clade</taxon>
        <taxon>Panicoideae</taxon>
        <taxon>Andropogonodae</taxon>
        <taxon>Andropogoneae</taxon>
        <taxon>Sorghinae</taxon>
        <taxon>Sorghum</taxon>
    </lineage>
</organism>
<dbReference type="OMA" id="EERDWAN"/>
<proteinExistence type="predicted"/>
<keyword evidence="3" id="KW-1185">Reference proteome</keyword>
<dbReference type="InterPro" id="IPR005174">
    <property type="entry name" value="KIB1-4_b-propeller"/>
</dbReference>
<dbReference type="Pfam" id="PF03478">
    <property type="entry name" value="Beta-prop_KIB1-4"/>
    <property type="match status" value="1"/>
</dbReference>
<gene>
    <name evidence="2" type="ORF">SORBI_3008G106550</name>
</gene>
<accession>A0A1B6PDN8</accession>
<evidence type="ECO:0000259" key="1">
    <source>
        <dbReference type="Pfam" id="PF03478"/>
    </source>
</evidence>
<dbReference type="PANTHER" id="PTHR33165">
    <property type="entry name" value="F-BOX DOMAIN CONTAINING PROTEIN-LIKE-RELATED"/>
    <property type="match status" value="1"/>
</dbReference>
<reference evidence="3" key="2">
    <citation type="journal article" date="2018" name="Plant J.">
        <title>The Sorghum bicolor reference genome: improved assembly, gene annotations, a transcriptome atlas, and signatures of genome organization.</title>
        <authorList>
            <person name="McCormick R.F."/>
            <person name="Truong S.K."/>
            <person name="Sreedasyam A."/>
            <person name="Jenkins J."/>
            <person name="Shu S."/>
            <person name="Sims D."/>
            <person name="Kennedy M."/>
            <person name="Amirebrahimi M."/>
            <person name="Weers B.D."/>
            <person name="McKinley B."/>
            <person name="Mattison A."/>
            <person name="Morishige D.T."/>
            <person name="Grimwood J."/>
            <person name="Schmutz J."/>
            <person name="Mullet J.E."/>
        </authorList>
    </citation>
    <scope>NUCLEOTIDE SEQUENCE [LARGE SCALE GENOMIC DNA]</scope>
    <source>
        <strain evidence="3">cv. BTx623</strain>
    </source>
</reference>